<proteinExistence type="predicted"/>
<gene>
    <name evidence="1" type="ORF">PCON_09884</name>
</gene>
<dbReference type="eggNOG" id="ENOG502SWAY">
    <property type="taxonomic scope" value="Eukaryota"/>
</dbReference>
<sequence length="156" mass="17623">MAAYTLPSGQKVIFLYEDRDQSYKGRGIEDHLKVLECFAAIWNSNYPDKCGRFPSLSATNAWPAGAIVVSSGHHKSNHSIGEDQHITAYVCSEAGWNSVPRRSNACVHIYSMDEDVSMGFMGYWIKNSNSNNFKSKLVLEKLQRALENERKMPPNY</sequence>
<dbReference type="EMBL" id="HF935531">
    <property type="protein sequence ID" value="CCX31056.1"/>
    <property type="molecule type" value="Genomic_DNA"/>
</dbReference>
<name>U4LTS9_PYROM</name>
<reference evidence="1 2" key="1">
    <citation type="journal article" date="2013" name="PLoS Genet.">
        <title>The genome and development-dependent transcriptomes of Pyronema confluens: a window into fungal evolution.</title>
        <authorList>
            <person name="Traeger S."/>
            <person name="Altegoer F."/>
            <person name="Freitag M."/>
            <person name="Gabaldon T."/>
            <person name="Kempken F."/>
            <person name="Kumar A."/>
            <person name="Marcet-Houben M."/>
            <person name="Poggeler S."/>
            <person name="Stajich J.E."/>
            <person name="Nowrousian M."/>
        </authorList>
    </citation>
    <scope>NUCLEOTIDE SEQUENCE [LARGE SCALE GENOMIC DNA]</scope>
    <source>
        <strain evidence="2">CBS 100304</strain>
        <tissue evidence="1">Vegetative mycelium</tissue>
    </source>
</reference>
<dbReference type="Proteomes" id="UP000018144">
    <property type="component" value="Unassembled WGS sequence"/>
</dbReference>
<protein>
    <submittedName>
        <fullName evidence="1">Uncharacterized protein</fullName>
    </submittedName>
</protein>
<organism evidence="1 2">
    <name type="scientific">Pyronema omphalodes (strain CBS 100304)</name>
    <name type="common">Pyronema confluens</name>
    <dbReference type="NCBI Taxonomy" id="1076935"/>
    <lineage>
        <taxon>Eukaryota</taxon>
        <taxon>Fungi</taxon>
        <taxon>Dikarya</taxon>
        <taxon>Ascomycota</taxon>
        <taxon>Pezizomycotina</taxon>
        <taxon>Pezizomycetes</taxon>
        <taxon>Pezizales</taxon>
        <taxon>Pyronemataceae</taxon>
        <taxon>Pyronema</taxon>
    </lineage>
</organism>
<accession>U4LTS9</accession>
<dbReference type="OrthoDB" id="5375688at2759"/>
<keyword evidence="2" id="KW-1185">Reference proteome</keyword>
<evidence type="ECO:0000313" key="1">
    <source>
        <dbReference type="EMBL" id="CCX31056.1"/>
    </source>
</evidence>
<evidence type="ECO:0000313" key="2">
    <source>
        <dbReference type="Proteomes" id="UP000018144"/>
    </source>
</evidence>
<dbReference type="AlphaFoldDB" id="U4LTS9"/>